<dbReference type="InterPro" id="IPR013430">
    <property type="entry name" value="Toxin_antidote_HigA"/>
</dbReference>
<feature type="domain" description="HTH cro/C1-type" evidence="2">
    <location>
        <begin position="13"/>
        <end position="66"/>
    </location>
</feature>
<proteinExistence type="predicted"/>
<reference evidence="3 4" key="1">
    <citation type="submission" date="2016-10" db="EMBL/GenBank/DDBJ databases">
        <authorList>
            <person name="Varghese N."/>
            <person name="Submissions S."/>
        </authorList>
    </citation>
    <scope>NUCLEOTIDE SEQUENCE [LARGE SCALE GENOMIC DNA]</scope>
    <source>
        <strain evidence="3 4">YR512</strain>
    </source>
</reference>
<evidence type="ECO:0000313" key="4">
    <source>
        <dbReference type="Proteomes" id="UP000198841"/>
    </source>
</evidence>
<dbReference type="InterPro" id="IPR001387">
    <property type="entry name" value="Cro/C1-type_HTH"/>
</dbReference>
<protein>
    <submittedName>
        <fullName evidence="3">Addiction module antidote protein, HigA family</fullName>
    </submittedName>
</protein>
<dbReference type="PANTHER" id="PTHR36924:SF1">
    <property type="entry name" value="ANTITOXIN HIGA-1"/>
    <property type="match status" value="1"/>
</dbReference>
<sequence>MAMFNPPHPGGLITEYIEDNNIGLRVLAKELGVSASALSKVASGKASVSPEMAVRLEAGLGIAARLWLSMQAACDLHKARETTDVSGINLHPGMNAASEANRAAK</sequence>
<dbReference type="SMART" id="SM00530">
    <property type="entry name" value="HTH_XRE"/>
    <property type="match status" value="1"/>
</dbReference>
<evidence type="ECO:0000313" key="3">
    <source>
        <dbReference type="EMBL" id="SFJ37748.1"/>
    </source>
</evidence>
<dbReference type="NCBIfam" id="TIGR02607">
    <property type="entry name" value="antidote_HigA"/>
    <property type="match status" value="1"/>
</dbReference>
<dbReference type="Gene3D" id="1.10.260.40">
    <property type="entry name" value="lambda repressor-like DNA-binding domains"/>
    <property type="match status" value="1"/>
</dbReference>
<accession>A0A1I3QUH5</accession>
<dbReference type="PROSITE" id="PS50943">
    <property type="entry name" value="HTH_CROC1"/>
    <property type="match status" value="1"/>
</dbReference>
<dbReference type="SUPFAM" id="SSF47413">
    <property type="entry name" value="lambda repressor-like DNA-binding domains"/>
    <property type="match status" value="1"/>
</dbReference>
<evidence type="ECO:0000259" key="2">
    <source>
        <dbReference type="PROSITE" id="PS50943"/>
    </source>
</evidence>
<name>A0A1I3QUH5_9GAMM</name>
<organism evidence="3 4">
    <name type="scientific">Candidatus Pantoea symbiotica</name>
    <dbReference type="NCBI Taxonomy" id="1884370"/>
    <lineage>
        <taxon>Bacteria</taxon>
        <taxon>Pseudomonadati</taxon>
        <taxon>Pseudomonadota</taxon>
        <taxon>Gammaproteobacteria</taxon>
        <taxon>Enterobacterales</taxon>
        <taxon>Erwiniaceae</taxon>
        <taxon>Pantoea</taxon>
    </lineage>
</organism>
<dbReference type="EMBL" id="FOSD01000001">
    <property type="protein sequence ID" value="SFJ37748.1"/>
    <property type="molecule type" value="Genomic_DNA"/>
</dbReference>
<keyword evidence="1" id="KW-0238">DNA-binding</keyword>
<keyword evidence="4" id="KW-1185">Reference proteome</keyword>
<dbReference type="PANTHER" id="PTHR36924">
    <property type="entry name" value="ANTITOXIN HIGA-1"/>
    <property type="match status" value="1"/>
</dbReference>
<dbReference type="CDD" id="cd00093">
    <property type="entry name" value="HTH_XRE"/>
    <property type="match status" value="1"/>
</dbReference>
<dbReference type="Pfam" id="PF01381">
    <property type="entry name" value="HTH_3"/>
    <property type="match status" value="1"/>
</dbReference>
<comment type="caution">
    <text evidence="3">The sequence shown here is derived from an EMBL/GenBank/DDBJ whole genome shotgun (WGS) entry which is preliminary data.</text>
</comment>
<dbReference type="InterPro" id="IPR010982">
    <property type="entry name" value="Lambda_DNA-bd_dom_sf"/>
</dbReference>
<dbReference type="Proteomes" id="UP000198841">
    <property type="component" value="Unassembled WGS sequence"/>
</dbReference>
<evidence type="ECO:0000256" key="1">
    <source>
        <dbReference type="ARBA" id="ARBA00023125"/>
    </source>
</evidence>
<gene>
    <name evidence="3" type="ORF">SAMN05518863_101284</name>
</gene>